<proteinExistence type="predicted"/>
<dbReference type="Proteomes" id="UP001207654">
    <property type="component" value="Unassembled WGS sequence"/>
</dbReference>
<dbReference type="Pfam" id="PF07366">
    <property type="entry name" value="SnoaL"/>
    <property type="match status" value="1"/>
</dbReference>
<reference evidence="1 2" key="1">
    <citation type="submission" date="2022-11" db="EMBL/GenBank/DDBJ databases">
        <title>Minimal conservation of predation-associated metabolite biosynthetic gene clusters underscores biosynthetic potential of Myxococcota including descriptions for ten novel species: Archangium lansinium sp. nov., Myxococcus landrumus sp. nov., Nannocystis bai.</title>
        <authorList>
            <person name="Ahearne A."/>
            <person name="Stevens C."/>
            <person name="Phillips K."/>
        </authorList>
    </citation>
    <scope>NUCLEOTIDE SEQUENCE [LARGE SCALE GENOMIC DNA]</scope>
    <source>
        <strain evidence="1 2">MIWBW</strain>
    </source>
</reference>
<evidence type="ECO:0000313" key="1">
    <source>
        <dbReference type="EMBL" id="MCY1078932.1"/>
    </source>
</evidence>
<sequence>MPALTQEFLNDFAHRYAAAWTKKQSASNPLQPLITEDVHWADPMLPQPGKGSSTAMMLLDGSFTAFPDLTCKVMDPPYLNPDGNSVMFHWQLSGTMLGPLPNGAQPTGKPMSIRGVDRWEFRDGRICHYQAFYDLSELLRQVGLSPPA</sequence>
<protein>
    <submittedName>
        <fullName evidence="1">Ester cyclase</fullName>
    </submittedName>
</protein>
<dbReference type="SUPFAM" id="SSF54427">
    <property type="entry name" value="NTF2-like"/>
    <property type="match status" value="1"/>
</dbReference>
<keyword evidence="2" id="KW-1185">Reference proteome</keyword>
<dbReference type="PANTHER" id="PTHR38436:SF1">
    <property type="entry name" value="ESTER CYCLASE"/>
    <property type="match status" value="1"/>
</dbReference>
<gene>
    <name evidence="1" type="ORF">OV287_31175</name>
</gene>
<dbReference type="EMBL" id="JAPNKA010000001">
    <property type="protein sequence ID" value="MCY1078932.1"/>
    <property type="molecule type" value="Genomic_DNA"/>
</dbReference>
<dbReference type="InterPro" id="IPR032710">
    <property type="entry name" value="NTF2-like_dom_sf"/>
</dbReference>
<dbReference type="InterPro" id="IPR009959">
    <property type="entry name" value="Cyclase_SnoaL-like"/>
</dbReference>
<dbReference type="PANTHER" id="PTHR38436">
    <property type="entry name" value="POLYKETIDE CYCLASE SNOAL-LIKE DOMAIN"/>
    <property type="match status" value="1"/>
</dbReference>
<comment type="caution">
    <text evidence="1">The sequence shown here is derived from an EMBL/GenBank/DDBJ whole genome shotgun (WGS) entry which is preliminary data.</text>
</comment>
<organism evidence="1 2">
    <name type="scientific">Archangium lansingense</name>
    <dbReference type="NCBI Taxonomy" id="2995310"/>
    <lineage>
        <taxon>Bacteria</taxon>
        <taxon>Pseudomonadati</taxon>
        <taxon>Myxococcota</taxon>
        <taxon>Myxococcia</taxon>
        <taxon>Myxococcales</taxon>
        <taxon>Cystobacterineae</taxon>
        <taxon>Archangiaceae</taxon>
        <taxon>Archangium</taxon>
    </lineage>
</organism>
<name>A0ABT4AB76_9BACT</name>
<dbReference type="RefSeq" id="WP_267537690.1">
    <property type="nucleotide sequence ID" value="NZ_JAPNKA010000001.1"/>
</dbReference>
<evidence type="ECO:0000313" key="2">
    <source>
        <dbReference type="Proteomes" id="UP001207654"/>
    </source>
</evidence>
<dbReference type="Gene3D" id="3.10.450.50">
    <property type="match status" value="1"/>
</dbReference>
<accession>A0ABT4AB76</accession>